<dbReference type="PANTHER" id="PTHR45339:SF5">
    <property type="entry name" value="HISTIDINE KINASE"/>
    <property type="match status" value="1"/>
</dbReference>
<dbReference type="InterPro" id="IPR011006">
    <property type="entry name" value="CheY-like_superfamily"/>
</dbReference>
<keyword evidence="1 2" id="KW-0597">Phosphoprotein</keyword>
<evidence type="ECO:0000256" key="1">
    <source>
        <dbReference type="ARBA" id="ARBA00022553"/>
    </source>
</evidence>
<dbReference type="SUPFAM" id="SSF52172">
    <property type="entry name" value="CheY-like"/>
    <property type="match status" value="1"/>
</dbReference>
<gene>
    <name evidence="4" type="ORF">EYC98_13010</name>
</gene>
<accession>A0ABT3TK21</accession>
<comment type="caution">
    <text evidence="4">The sequence shown here is derived from an EMBL/GenBank/DDBJ whole genome shotgun (WGS) entry which is preliminary data.</text>
</comment>
<dbReference type="Proteomes" id="UP001143362">
    <property type="component" value="Unassembled WGS sequence"/>
</dbReference>
<protein>
    <submittedName>
        <fullName evidence="4">Response regulator</fullName>
    </submittedName>
</protein>
<reference evidence="4" key="1">
    <citation type="submission" date="2019-02" db="EMBL/GenBank/DDBJ databases">
        <authorList>
            <person name="Li S.-H."/>
        </authorList>
    </citation>
    <scope>NUCLEOTIDE SEQUENCE</scope>
    <source>
        <strain evidence="4">IMCC14734</strain>
    </source>
</reference>
<feature type="domain" description="Response regulatory" evidence="3">
    <location>
        <begin position="4"/>
        <end position="120"/>
    </location>
</feature>
<proteinExistence type="predicted"/>
<dbReference type="Pfam" id="PF00072">
    <property type="entry name" value="Response_reg"/>
    <property type="match status" value="1"/>
</dbReference>
<dbReference type="InterPro" id="IPR001789">
    <property type="entry name" value="Sig_transdc_resp-reg_receiver"/>
</dbReference>
<evidence type="ECO:0000313" key="4">
    <source>
        <dbReference type="EMBL" id="MCX2981779.1"/>
    </source>
</evidence>
<evidence type="ECO:0000313" key="5">
    <source>
        <dbReference type="Proteomes" id="UP001143362"/>
    </source>
</evidence>
<dbReference type="PROSITE" id="PS50110">
    <property type="entry name" value="RESPONSE_REGULATORY"/>
    <property type="match status" value="1"/>
</dbReference>
<keyword evidence="5" id="KW-1185">Reference proteome</keyword>
<name>A0ABT3TK21_9GAMM</name>
<dbReference type="Gene3D" id="3.40.50.2300">
    <property type="match status" value="1"/>
</dbReference>
<dbReference type="SMART" id="SM00448">
    <property type="entry name" value="REC"/>
    <property type="match status" value="1"/>
</dbReference>
<dbReference type="CDD" id="cd17546">
    <property type="entry name" value="REC_hyHK_CKI1_RcsC-like"/>
    <property type="match status" value="1"/>
</dbReference>
<dbReference type="RefSeq" id="WP_279245776.1">
    <property type="nucleotide sequence ID" value="NZ_SHNN01000002.1"/>
</dbReference>
<organism evidence="4 5">
    <name type="scientific">Candidatus Litorirhabdus singularis</name>
    <dbReference type="NCBI Taxonomy" id="2518993"/>
    <lineage>
        <taxon>Bacteria</taxon>
        <taxon>Pseudomonadati</taxon>
        <taxon>Pseudomonadota</taxon>
        <taxon>Gammaproteobacteria</taxon>
        <taxon>Cellvibrionales</taxon>
        <taxon>Halieaceae</taxon>
        <taxon>Candidatus Litorirhabdus</taxon>
    </lineage>
</organism>
<sequence length="127" mass="13924">MSEIVLLVEDNELNRDMLKRRLSRAGFEVVTAGDGQQALDKLRAAPANVVLLDMNLPIKDGWTTCSEIRQDPALSDTPIIALTAHAMNEDREKAMAVGCDDYATKPIDFPDLLEKIASVCRGRSKPG</sequence>
<dbReference type="PANTHER" id="PTHR45339">
    <property type="entry name" value="HYBRID SIGNAL TRANSDUCTION HISTIDINE KINASE J"/>
    <property type="match status" value="1"/>
</dbReference>
<evidence type="ECO:0000259" key="3">
    <source>
        <dbReference type="PROSITE" id="PS50110"/>
    </source>
</evidence>
<feature type="modified residue" description="4-aspartylphosphate" evidence="2">
    <location>
        <position position="53"/>
    </location>
</feature>
<evidence type="ECO:0000256" key="2">
    <source>
        <dbReference type="PROSITE-ProRule" id="PRU00169"/>
    </source>
</evidence>
<dbReference type="EMBL" id="SHNN01000002">
    <property type="protein sequence ID" value="MCX2981779.1"/>
    <property type="molecule type" value="Genomic_DNA"/>
</dbReference>